<sequence length="99" mass="10595">MDGDGGFFAGPADGLDPDTWVWLPGVDYASGWRAARDAAEELNAVLAELGVERCHLRAVADTDAQGRGLVRLVGVPFGWRRLELLLTLARGYGGLREAA</sequence>
<protein>
    <submittedName>
        <fullName evidence="1">Uncharacterized protein</fullName>
    </submittedName>
</protein>
<evidence type="ECO:0000313" key="1">
    <source>
        <dbReference type="EMBL" id="GAA2154603.1"/>
    </source>
</evidence>
<gene>
    <name evidence="1" type="ORF">GCM10009760_53670</name>
</gene>
<dbReference type="Proteomes" id="UP001422759">
    <property type="component" value="Unassembled WGS sequence"/>
</dbReference>
<proteinExistence type="predicted"/>
<name>A0ABN3A645_9ACTN</name>
<accession>A0ABN3A645</accession>
<organism evidence="1 2">
    <name type="scientific">Kitasatospora kazusensis</name>
    <dbReference type="NCBI Taxonomy" id="407974"/>
    <lineage>
        <taxon>Bacteria</taxon>
        <taxon>Bacillati</taxon>
        <taxon>Actinomycetota</taxon>
        <taxon>Actinomycetes</taxon>
        <taxon>Kitasatosporales</taxon>
        <taxon>Streptomycetaceae</taxon>
        <taxon>Kitasatospora</taxon>
    </lineage>
</organism>
<evidence type="ECO:0000313" key="2">
    <source>
        <dbReference type="Proteomes" id="UP001422759"/>
    </source>
</evidence>
<comment type="caution">
    <text evidence="1">The sequence shown here is derived from an EMBL/GenBank/DDBJ whole genome shotgun (WGS) entry which is preliminary data.</text>
</comment>
<keyword evidence="2" id="KW-1185">Reference proteome</keyword>
<dbReference type="EMBL" id="BAAANT010000042">
    <property type="protein sequence ID" value="GAA2154603.1"/>
    <property type="molecule type" value="Genomic_DNA"/>
</dbReference>
<reference evidence="1 2" key="1">
    <citation type="journal article" date="2019" name="Int. J. Syst. Evol. Microbiol.">
        <title>The Global Catalogue of Microorganisms (GCM) 10K type strain sequencing project: providing services to taxonomists for standard genome sequencing and annotation.</title>
        <authorList>
            <consortium name="The Broad Institute Genomics Platform"/>
            <consortium name="The Broad Institute Genome Sequencing Center for Infectious Disease"/>
            <person name="Wu L."/>
            <person name="Ma J."/>
        </authorList>
    </citation>
    <scope>NUCLEOTIDE SEQUENCE [LARGE SCALE GENOMIC DNA]</scope>
    <source>
        <strain evidence="1 2">JCM 14560</strain>
    </source>
</reference>
<dbReference type="RefSeq" id="WP_344468548.1">
    <property type="nucleotide sequence ID" value="NZ_BAAANT010000042.1"/>
</dbReference>